<sequence length="262" mass="30127">EFLKMIGLTSQQIEKAMDISIINNCLIIKKPQCSVDLRKKKNYEFVYAPLFKSVNNEQFVQKQIPQLKKVFMPLVEQIGECAFFEDPLEYLDLPNLKTVHRGAFTNGKFSSVILPSLSQMLGDYSFQSCKNLRLFKALHLKTILTDSFSMCKNLQTVITPKATIKNQAFRSCGQMVAVCVQQCQFKCNCKGCFKCQGRFDECVRRGSAWPLGQKIDFCRKNQGELRVKLRYLTYRLKDNNETAKQVAELWVQLLCVRFPGEG</sequence>
<dbReference type="Gene3D" id="3.80.10.10">
    <property type="entry name" value="Ribonuclease Inhibitor"/>
    <property type="match status" value="1"/>
</dbReference>
<proteinExistence type="predicted"/>
<feature type="non-terminal residue" evidence="1">
    <location>
        <position position="262"/>
    </location>
</feature>
<reference evidence="1" key="1">
    <citation type="submission" date="2015-07" db="EMBL/GenBank/DDBJ databases">
        <title>Adaptation to a free-living lifestyle via gene acquisitions in the diplomonad Trepomonas sp. PC1.</title>
        <authorList>
            <person name="Xu F."/>
            <person name="Jerlstrom-Hultqvist J."/>
            <person name="Kolisko M."/>
            <person name="Simpson A.G.B."/>
            <person name="Roger A.J."/>
            <person name="Svard S.G."/>
            <person name="Andersson J.O."/>
        </authorList>
    </citation>
    <scope>NUCLEOTIDE SEQUENCE</scope>
    <source>
        <strain evidence="1">PC1</strain>
    </source>
</reference>
<name>A0A146K4T4_9EUKA</name>
<evidence type="ECO:0000313" key="1">
    <source>
        <dbReference type="EMBL" id="JAP91913.1"/>
    </source>
</evidence>
<dbReference type="InterPro" id="IPR032675">
    <property type="entry name" value="LRR_dom_sf"/>
</dbReference>
<dbReference type="Pfam" id="PF13306">
    <property type="entry name" value="LRR_5"/>
    <property type="match status" value="1"/>
</dbReference>
<protein>
    <submittedName>
        <fullName evidence="1">Leucine rich repeats-containing protein</fullName>
    </submittedName>
</protein>
<dbReference type="AlphaFoldDB" id="A0A146K4T4"/>
<feature type="non-terminal residue" evidence="1">
    <location>
        <position position="1"/>
    </location>
</feature>
<dbReference type="EMBL" id="GDID01004693">
    <property type="protein sequence ID" value="JAP91913.1"/>
    <property type="molecule type" value="Transcribed_RNA"/>
</dbReference>
<dbReference type="SUPFAM" id="SSF52058">
    <property type="entry name" value="L domain-like"/>
    <property type="match status" value="1"/>
</dbReference>
<organism evidence="1">
    <name type="scientific">Trepomonas sp. PC1</name>
    <dbReference type="NCBI Taxonomy" id="1076344"/>
    <lineage>
        <taxon>Eukaryota</taxon>
        <taxon>Metamonada</taxon>
        <taxon>Diplomonadida</taxon>
        <taxon>Hexamitidae</taxon>
        <taxon>Hexamitinae</taxon>
        <taxon>Trepomonas</taxon>
    </lineage>
</organism>
<accession>A0A146K4T4</accession>
<gene>
    <name evidence="1" type="ORF">TPC1_16316</name>
</gene>
<dbReference type="InterPro" id="IPR026906">
    <property type="entry name" value="LRR_5"/>
</dbReference>